<organism evidence="1 2">
    <name type="scientific">Candidatus Agrococcus pullicola</name>
    <dbReference type="NCBI Taxonomy" id="2838429"/>
    <lineage>
        <taxon>Bacteria</taxon>
        <taxon>Bacillati</taxon>
        <taxon>Actinomycetota</taxon>
        <taxon>Actinomycetes</taxon>
        <taxon>Micrococcales</taxon>
        <taxon>Microbacteriaceae</taxon>
        <taxon>Agrococcus</taxon>
    </lineage>
</organism>
<proteinExistence type="predicted"/>
<reference evidence="1" key="2">
    <citation type="submission" date="2021-04" db="EMBL/GenBank/DDBJ databases">
        <authorList>
            <person name="Gilroy R."/>
        </authorList>
    </citation>
    <scope>NUCLEOTIDE SEQUENCE</scope>
    <source>
        <strain evidence="1">ChiGjej1B1-98</strain>
    </source>
</reference>
<dbReference type="InterPro" id="IPR025447">
    <property type="entry name" value="DUF4192"/>
</dbReference>
<sequence>IGAGELPRRALVNALERRATAHELVVRETFIVGTDYWGDFRYPDGPRAPAAEIAELDGRFDGLPEVAELASGEEGTPSELSEEAAQQQRAVVDGLVDNTDPVDATVLTAQAMALDPAELDAVTMAKLSTLAQLPGTREEILTTLIAGAATARLLRSPDDSASVTDLVTSILMGDEKEVSIHRLQRATEFWRTVTARTIPEQLAPVLGILAWLHWATGMCSIGAACAERAIELDPGYSFPRTVLELIDSGHLPRWYEEQVRGHAKATAGRSGYHVRSEP</sequence>
<protein>
    <submittedName>
        <fullName evidence="1">DUF4192 domain-containing protein</fullName>
    </submittedName>
</protein>
<accession>A0A9D2C8U9</accession>
<feature type="non-terminal residue" evidence="1">
    <location>
        <position position="1"/>
    </location>
</feature>
<dbReference type="AlphaFoldDB" id="A0A9D2C8U9"/>
<comment type="caution">
    <text evidence="1">The sequence shown here is derived from an EMBL/GenBank/DDBJ whole genome shotgun (WGS) entry which is preliminary data.</text>
</comment>
<gene>
    <name evidence="1" type="ORF">H9830_09720</name>
</gene>
<name>A0A9D2C8U9_9MICO</name>
<reference evidence="1" key="1">
    <citation type="journal article" date="2021" name="PeerJ">
        <title>Extensive microbial diversity within the chicken gut microbiome revealed by metagenomics and culture.</title>
        <authorList>
            <person name="Gilroy R."/>
            <person name="Ravi A."/>
            <person name="Getino M."/>
            <person name="Pursley I."/>
            <person name="Horton D.L."/>
            <person name="Alikhan N.F."/>
            <person name="Baker D."/>
            <person name="Gharbi K."/>
            <person name="Hall N."/>
            <person name="Watson M."/>
            <person name="Adriaenssens E.M."/>
            <person name="Foster-Nyarko E."/>
            <person name="Jarju S."/>
            <person name="Secka A."/>
            <person name="Antonio M."/>
            <person name="Oren A."/>
            <person name="Chaudhuri R.R."/>
            <person name="La Ragione R."/>
            <person name="Hildebrand F."/>
            <person name="Pallen M.J."/>
        </authorList>
    </citation>
    <scope>NUCLEOTIDE SEQUENCE</scope>
    <source>
        <strain evidence="1">ChiGjej1B1-98</strain>
    </source>
</reference>
<evidence type="ECO:0000313" key="2">
    <source>
        <dbReference type="Proteomes" id="UP000824005"/>
    </source>
</evidence>
<evidence type="ECO:0000313" key="1">
    <source>
        <dbReference type="EMBL" id="HIY66541.1"/>
    </source>
</evidence>
<dbReference type="Proteomes" id="UP000824005">
    <property type="component" value="Unassembled WGS sequence"/>
</dbReference>
<dbReference type="EMBL" id="DXDC01000295">
    <property type="protein sequence ID" value="HIY66541.1"/>
    <property type="molecule type" value="Genomic_DNA"/>
</dbReference>
<dbReference type="Pfam" id="PF13830">
    <property type="entry name" value="DUF4192"/>
    <property type="match status" value="1"/>
</dbReference>